<keyword evidence="6" id="KW-1185">Reference proteome</keyword>
<reference evidence="5 6" key="1">
    <citation type="submission" date="2016-10" db="EMBL/GenBank/DDBJ databases">
        <authorList>
            <person name="de Groot N.N."/>
        </authorList>
    </citation>
    <scope>NUCLEOTIDE SEQUENCE [LARGE SCALE GENOMIC DNA]</scope>
    <source>
        <strain evidence="5 6">DSM 12130</strain>
    </source>
</reference>
<dbReference type="OrthoDB" id="9766715at2"/>
<dbReference type="CDD" id="cd02000">
    <property type="entry name" value="TPP_E1_PDC_ADC_BCADC"/>
    <property type="match status" value="1"/>
</dbReference>
<dbReference type="STRING" id="91360.SAMN05660330_04117"/>
<dbReference type="PANTHER" id="PTHR11516:SF60">
    <property type="entry name" value="PYRUVATE DEHYDROGENASE E1 COMPONENT SUBUNIT ALPHA"/>
    <property type="match status" value="1"/>
</dbReference>
<evidence type="ECO:0000259" key="4">
    <source>
        <dbReference type="Pfam" id="PF00676"/>
    </source>
</evidence>
<accession>A0A1H0VK59</accession>
<organism evidence="5 6">
    <name type="scientific">Desulforhopalus singaporensis</name>
    <dbReference type="NCBI Taxonomy" id="91360"/>
    <lineage>
        <taxon>Bacteria</taxon>
        <taxon>Pseudomonadati</taxon>
        <taxon>Thermodesulfobacteriota</taxon>
        <taxon>Desulfobulbia</taxon>
        <taxon>Desulfobulbales</taxon>
        <taxon>Desulfocapsaceae</taxon>
        <taxon>Desulforhopalus</taxon>
    </lineage>
</organism>
<evidence type="ECO:0000256" key="1">
    <source>
        <dbReference type="ARBA" id="ARBA00001964"/>
    </source>
</evidence>
<keyword evidence="5" id="KW-0670">Pyruvate</keyword>
<dbReference type="GO" id="GO:0006086">
    <property type="term" value="P:pyruvate decarboxylation to acetyl-CoA"/>
    <property type="evidence" value="ECO:0007669"/>
    <property type="project" value="TreeGrafter"/>
</dbReference>
<evidence type="ECO:0000313" key="6">
    <source>
        <dbReference type="Proteomes" id="UP000199073"/>
    </source>
</evidence>
<dbReference type="RefSeq" id="WP_092225984.1">
    <property type="nucleotide sequence ID" value="NZ_FNJI01000053.1"/>
</dbReference>
<dbReference type="SUPFAM" id="SSF52518">
    <property type="entry name" value="Thiamin diphosphate-binding fold (THDP-binding)"/>
    <property type="match status" value="1"/>
</dbReference>
<dbReference type="GO" id="GO:0004739">
    <property type="term" value="F:pyruvate dehydrogenase (acetyl-transferring) activity"/>
    <property type="evidence" value="ECO:0007669"/>
    <property type="project" value="TreeGrafter"/>
</dbReference>
<dbReference type="InterPro" id="IPR050642">
    <property type="entry name" value="PDH_E1_Alpha_Subunit"/>
</dbReference>
<evidence type="ECO:0000256" key="2">
    <source>
        <dbReference type="ARBA" id="ARBA00023002"/>
    </source>
</evidence>
<dbReference type="InterPro" id="IPR029061">
    <property type="entry name" value="THDP-binding"/>
</dbReference>
<dbReference type="PANTHER" id="PTHR11516">
    <property type="entry name" value="PYRUVATE DEHYDROGENASE E1 COMPONENT, ALPHA SUBUNIT BACTERIAL AND ORGANELLAR"/>
    <property type="match status" value="1"/>
</dbReference>
<protein>
    <submittedName>
        <fullName evidence="5">Pyruvate dehydrogenase E1 component alpha subunit</fullName>
    </submittedName>
</protein>
<dbReference type="Proteomes" id="UP000199073">
    <property type="component" value="Unassembled WGS sequence"/>
</dbReference>
<sequence length="347" mass="38322">MTYKVSKEILDAFPCYEAMDNAPEDLSLDDQMKMYYLLNLIREHDSKLKELWMANKMCGIAHSYAGHEAIAVGACMALAKDDYITSTHRGHGHVIAKGGDVRKTMAEIYGRVEGYNCGKGGSMHIADVEQGILGAAGIVGSAMALAVGAAYSSVVLNKKSVTVCFHGDGGTSQGVWHESINMAGCWKLPVIFLTENNYWAVGTEFTRVAAQPEVYKRAVAYDIPGILTDGFNPFAVYKAVKSAAERARAGQGPTLIEARLMRIVGHWVADDESYRDPKAMEVWWQLDPIARMKHYLIENNVPPKSLEEIELRAKNDISDAVEYAENQCNDPTPDTLFKDLYANDEII</sequence>
<gene>
    <name evidence="5" type="ORF">SAMN05660330_04117</name>
</gene>
<evidence type="ECO:0000256" key="3">
    <source>
        <dbReference type="ARBA" id="ARBA00023052"/>
    </source>
</evidence>
<dbReference type="EMBL" id="FNJI01000053">
    <property type="protein sequence ID" value="SDP78897.1"/>
    <property type="molecule type" value="Genomic_DNA"/>
</dbReference>
<keyword evidence="3" id="KW-0786">Thiamine pyrophosphate</keyword>
<dbReference type="Gene3D" id="3.40.50.970">
    <property type="match status" value="1"/>
</dbReference>
<dbReference type="Pfam" id="PF00676">
    <property type="entry name" value="E1_dh"/>
    <property type="match status" value="1"/>
</dbReference>
<feature type="domain" description="Dehydrogenase E1 component" evidence="4">
    <location>
        <begin position="40"/>
        <end position="327"/>
    </location>
</feature>
<comment type="cofactor">
    <cofactor evidence="1">
        <name>thiamine diphosphate</name>
        <dbReference type="ChEBI" id="CHEBI:58937"/>
    </cofactor>
</comment>
<proteinExistence type="predicted"/>
<dbReference type="AlphaFoldDB" id="A0A1H0VK59"/>
<evidence type="ECO:0000313" key="5">
    <source>
        <dbReference type="EMBL" id="SDP78897.1"/>
    </source>
</evidence>
<name>A0A1H0VK59_9BACT</name>
<dbReference type="InterPro" id="IPR001017">
    <property type="entry name" value="DH_E1"/>
</dbReference>
<keyword evidence="2" id="KW-0560">Oxidoreductase</keyword>